<dbReference type="PANTHER" id="PTHR34724">
    <property type="entry name" value="OS12G0596101 PROTEIN"/>
    <property type="match status" value="1"/>
</dbReference>
<gene>
    <name evidence="1" type="ORF">EDB81DRAFT_797326</name>
</gene>
<dbReference type="PANTHER" id="PTHR34724:SF2">
    <property type="entry name" value="OS12G0596101 PROTEIN"/>
    <property type="match status" value="1"/>
</dbReference>
<name>A0A9P9ETC2_9HYPO</name>
<dbReference type="Proteomes" id="UP000738349">
    <property type="component" value="Unassembled WGS sequence"/>
</dbReference>
<reference evidence="1" key="1">
    <citation type="journal article" date="2021" name="Nat. Commun.">
        <title>Genetic determinants of endophytism in the Arabidopsis root mycobiome.</title>
        <authorList>
            <person name="Mesny F."/>
            <person name="Miyauchi S."/>
            <person name="Thiergart T."/>
            <person name="Pickel B."/>
            <person name="Atanasova L."/>
            <person name="Karlsson M."/>
            <person name="Huettel B."/>
            <person name="Barry K.W."/>
            <person name="Haridas S."/>
            <person name="Chen C."/>
            <person name="Bauer D."/>
            <person name="Andreopoulos W."/>
            <person name="Pangilinan J."/>
            <person name="LaButti K."/>
            <person name="Riley R."/>
            <person name="Lipzen A."/>
            <person name="Clum A."/>
            <person name="Drula E."/>
            <person name="Henrissat B."/>
            <person name="Kohler A."/>
            <person name="Grigoriev I.V."/>
            <person name="Martin F.M."/>
            <person name="Hacquard S."/>
        </authorList>
    </citation>
    <scope>NUCLEOTIDE SEQUENCE</scope>
    <source>
        <strain evidence="1">MPI-CAGE-AT-0147</strain>
    </source>
</reference>
<dbReference type="AlphaFoldDB" id="A0A9P9ETC2"/>
<keyword evidence="2" id="KW-1185">Reference proteome</keyword>
<proteinExistence type="predicted"/>
<evidence type="ECO:0000313" key="2">
    <source>
        <dbReference type="Proteomes" id="UP000738349"/>
    </source>
</evidence>
<sequence length="82" mass="8612">MCFGTTCSTCSKRTWRGCGSHIPQALAGVPESQWCTCGPRTKINGKEYPPAAKFEVPGASWIASLFGGGSKSGDSNNGKQDL</sequence>
<protein>
    <submittedName>
        <fullName evidence="1">Uncharacterized protein</fullName>
    </submittedName>
</protein>
<dbReference type="OrthoDB" id="88410at2759"/>
<accession>A0A9P9ETC2</accession>
<dbReference type="EMBL" id="JAGMUV010000009">
    <property type="protein sequence ID" value="KAH7144065.1"/>
    <property type="molecule type" value="Genomic_DNA"/>
</dbReference>
<evidence type="ECO:0000313" key="1">
    <source>
        <dbReference type="EMBL" id="KAH7144065.1"/>
    </source>
</evidence>
<comment type="caution">
    <text evidence="1">The sequence shown here is derived from an EMBL/GenBank/DDBJ whole genome shotgun (WGS) entry which is preliminary data.</text>
</comment>
<organism evidence="1 2">
    <name type="scientific">Dactylonectria macrodidyma</name>
    <dbReference type="NCBI Taxonomy" id="307937"/>
    <lineage>
        <taxon>Eukaryota</taxon>
        <taxon>Fungi</taxon>
        <taxon>Dikarya</taxon>
        <taxon>Ascomycota</taxon>
        <taxon>Pezizomycotina</taxon>
        <taxon>Sordariomycetes</taxon>
        <taxon>Hypocreomycetidae</taxon>
        <taxon>Hypocreales</taxon>
        <taxon>Nectriaceae</taxon>
        <taxon>Dactylonectria</taxon>
    </lineage>
</organism>